<reference evidence="12 13" key="1">
    <citation type="journal article" date="2011" name="J. Bacteriol.">
        <title>Complete genome of the cellulolytic ruminal bacterium Ruminococcus albus 7.</title>
        <authorList>
            <person name="Suen G."/>
            <person name="Stevenson D.M."/>
            <person name="Bruce D.C."/>
            <person name="Chertkov O."/>
            <person name="Copeland A."/>
            <person name="Cheng J.F."/>
            <person name="Detter C."/>
            <person name="Detter J.C."/>
            <person name="Goodwin L.A."/>
            <person name="Han C.S."/>
            <person name="Hauser L.J."/>
            <person name="Ivanova N.N."/>
            <person name="Kyrpides N.C."/>
            <person name="Land M.L."/>
            <person name="Lapidus A."/>
            <person name="Lucas S."/>
            <person name="Ovchinnikova G."/>
            <person name="Pitluck S."/>
            <person name="Tapia R."/>
            <person name="Woyke T."/>
            <person name="Boyum J."/>
            <person name="Mead D."/>
            <person name="Weimer P.J."/>
        </authorList>
    </citation>
    <scope>NUCLEOTIDE SEQUENCE [LARGE SCALE GENOMIC DNA]</scope>
    <source>
        <strain evidence="13">ATCC 27210 / DSM 20455 / JCM 14654 / NCDO 2250 / 7</strain>
    </source>
</reference>
<dbReference type="EMBL" id="CP002403">
    <property type="protein sequence ID" value="ADU20642.1"/>
    <property type="molecule type" value="Genomic_DNA"/>
</dbReference>
<dbReference type="Gene3D" id="3.40.50.2300">
    <property type="match status" value="1"/>
</dbReference>
<sequence>MTIYIISDNIMICELLSARLAVLLPAGTIIATGMRKNAKAMIAQSKPSAIVLDIDGGEASDAAAFISDLCPRYSIPIIAVTANKGPRSSLFTAGAIDVVQHQIDAGADEKFLQRVSQSIKSCTSAVRMRLSPQKTNEDQVIVIGGSTGSTNALPELLKDLPSNSPPIVCVLHMPVGYTKIYAAQLNASLPLDVSEAVSGTYLTRGMVVIAEGGRHLRLFRDRKGYFITSEEGVKVNGHCPSVDVLFSSAAYAAKENAIGIILTGMGCDGAKGMLDMRKLGAYNIAESEKTAVVYGMPRVAAENGAANISLPLDEIAAHVIAKIQ</sequence>
<dbReference type="PANTHER" id="PTHR42872:SF6">
    <property type="entry name" value="PROTEIN-GLUTAMATE METHYLESTERASE_PROTEIN-GLUTAMINE GLUTAMINASE"/>
    <property type="match status" value="1"/>
</dbReference>
<dbReference type="PIRSF" id="PIRSF000876">
    <property type="entry name" value="RR_chemtxs_CheB"/>
    <property type="match status" value="1"/>
</dbReference>
<evidence type="ECO:0000313" key="12">
    <source>
        <dbReference type="EMBL" id="ADU20642.1"/>
    </source>
</evidence>
<protein>
    <recommendedName>
        <fullName evidence="1">Stage 0 sporulation protein A homolog</fullName>
        <ecNumber evidence="6">3.1.1.61</ecNumber>
    </recommendedName>
</protein>
<dbReference type="GO" id="GO:0005737">
    <property type="term" value="C:cytoplasm"/>
    <property type="evidence" value="ECO:0007669"/>
    <property type="project" value="InterPro"/>
</dbReference>
<dbReference type="EC" id="3.1.1.61" evidence="6"/>
<feature type="active site" evidence="8">
    <location>
        <position position="172"/>
    </location>
</feature>
<dbReference type="GO" id="GO:0006935">
    <property type="term" value="P:chemotaxis"/>
    <property type="evidence" value="ECO:0007669"/>
    <property type="project" value="UniProtKB-UniRule"/>
</dbReference>
<evidence type="ECO:0000256" key="1">
    <source>
        <dbReference type="ARBA" id="ARBA00018672"/>
    </source>
</evidence>
<dbReference type="HOGENOM" id="CLU_000445_51_0_9"/>
<keyword evidence="3 8" id="KW-0145">Chemotaxis</keyword>
<dbReference type="InterPro" id="IPR035909">
    <property type="entry name" value="CheB_C"/>
</dbReference>
<dbReference type="InterPro" id="IPR011006">
    <property type="entry name" value="CheY-like_superfamily"/>
</dbReference>
<name>E6UBQ0_RUMA7</name>
<dbReference type="AlphaFoldDB" id="E6UBQ0"/>
<dbReference type="CDD" id="cd16432">
    <property type="entry name" value="CheB_Rec"/>
    <property type="match status" value="1"/>
</dbReference>
<organism evidence="12 13">
    <name type="scientific">Ruminococcus albus (strain ATCC 27210 / DSM 20455 / JCM 14654 / NCDO 2250 / 7)</name>
    <dbReference type="NCBI Taxonomy" id="697329"/>
    <lineage>
        <taxon>Bacteria</taxon>
        <taxon>Bacillati</taxon>
        <taxon>Bacillota</taxon>
        <taxon>Clostridia</taxon>
        <taxon>Eubacteriales</taxon>
        <taxon>Oscillospiraceae</taxon>
        <taxon>Ruminococcus</taxon>
    </lineage>
</organism>
<evidence type="ECO:0000256" key="6">
    <source>
        <dbReference type="ARBA" id="ARBA00039140"/>
    </source>
</evidence>
<dbReference type="InterPro" id="IPR001789">
    <property type="entry name" value="Sig_transdc_resp-reg_receiver"/>
</dbReference>
<dbReference type="Pfam" id="PF01339">
    <property type="entry name" value="CheB_methylest"/>
    <property type="match status" value="1"/>
</dbReference>
<gene>
    <name evidence="12" type="ordered locus">Rumal_0080</name>
</gene>
<dbReference type="eggNOG" id="COG2201">
    <property type="taxonomic scope" value="Bacteria"/>
</dbReference>
<dbReference type="InterPro" id="IPR000673">
    <property type="entry name" value="Sig_transdc_resp-reg_Me-estase"/>
</dbReference>
<evidence type="ECO:0000256" key="4">
    <source>
        <dbReference type="ARBA" id="ARBA00022801"/>
    </source>
</evidence>
<evidence type="ECO:0000259" key="10">
    <source>
        <dbReference type="PROSITE" id="PS50110"/>
    </source>
</evidence>
<dbReference type="KEGG" id="ral:Rumal_0080"/>
<keyword evidence="2" id="KW-0963">Cytoplasm</keyword>
<dbReference type="PROSITE" id="PS50110">
    <property type="entry name" value="RESPONSE_REGULATORY"/>
    <property type="match status" value="1"/>
</dbReference>
<dbReference type="PROSITE" id="PS50122">
    <property type="entry name" value="CHEB"/>
    <property type="match status" value="1"/>
</dbReference>
<feature type="active site" evidence="8">
    <location>
        <position position="268"/>
    </location>
</feature>
<evidence type="ECO:0000256" key="2">
    <source>
        <dbReference type="ARBA" id="ARBA00022490"/>
    </source>
</evidence>
<dbReference type="STRING" id="697329.Rumal_0080"/>
<accession>E6UBQ0</accession>
<feature type="modified residue" description="4-aspartylphosphate" evidence="9">
    <location>
        <position position="53"/>
    </location>
</feature>
<dbReference type="Gene3D" id="3.40.50.180">
    <property type="entry name" value="Methylesterase CheB, C-terminal domain"/>
    <property type="match status" value="1"/>
</dbReference>
<evidence type="ECO:0000256" key="8">
    <source>
        <dbReference type="PROSITE-ProRule" id="PRU00050"/>
    </source>
</evidence>
<keyword evidence="4 8" id="KW-0378">Hydrolase</keyword>
<feature type="active site" evidence="8">
    <location>
        <position position="146"/>
    </location>
</feature>
<dbReference type="SUPFAM" id="SSF52172">
    <property type="entry name" value="CheY-like"/>
    <property type="match status" value="1"/>
</dbReference>
<dbReference type="PANTHER" id="PTHR42872">
    <property type="entry name" value="PROTEIN-GLUTAMATE METHYLESTERASE/PROTEIN-GLUTAMINE GLUTAMINASE"/>
    <property type="match status" value="1"/>
</dbReference>
<dbReference type="SUPFAM" id="SSF52738">
    <property type="entry name" value="Methylesterase CheB, C-terminal domain"/>
    <property type="match status" value="1"/>
</dbReference>
<dbReference type="RefSeq" id="WP_013496836.1">
    <property type="nucleotide sequence ID" value="NC_014833.1"/>
</dbReference>
<feature type="domain" description="Response regulatory" evidence="10">
    <location>
        <begin position="2"/>
        <end position="116"/>
    </location>
</feature>
<evidence type="ECO:0000256" key="5">
    <source>
        <dbReference type="ARBA" id="ARBA00024867"/>
    </source>
</evidence>
<evidence type="ECO:0000256" key="9">
    <source>
        <dbReference type="PROSITE-ProRule" id="PRU00169"/>
    </source>
</evidence>
<keyword evidence="9" id="KW-0597">Phosphoprotein</keyword>
<proteinExistence type="predicted"/>
<dbReference type="GO" id="GO:0008984">
    <property type="term" value="F:protein-glutamate methylesterase activity"/>
    <property type="evidence" value="ECO:0007669"/>
    <property type="project" value="UniProtKB-EC"/>
</dbReference>
<evidence type="ECO:0000259" key="11">
    <source>
        <dbReference type="PROSITE" id="PS50122"/>
    </source>
</evidence>
<dbReference type="InterPro" id="IPR008248">
    <property type="entry name" value="CheB-like"/>
</dbReference>
<evidence type="ECO:0000313" key="13">
    <source>
        <dbReference type="Proteomes" id="UP000006919"/>
    </source>
</evidence>
<evidence type="ECO:0000256" key="7">
    <source>
        <dbReference type="ARBA" id="ARBA00048267"/>
    </source>
</evidence>
<feature type="domain" description="CheB-type methylesterase" evidence="11">
    <location>
        <begin position="134"/>
        <end position="324"/>
    </location>
</feature>
<dbReference type="OrthoDB" id="9793421at2"/>
<dbReference type="Proteomes" id="UP000006919">
    <property type="component" value="Chromosome"/>
</dbReference>
<dbReference type="GO" id="GO:0000156">
    <property type="term" value="F:phosphorelay response regulator activity"/>
    <property type="evidence" value="ECO:0007669"/>
    <property type="project" value="InterPro"/>
</dbReference>
<comment type="function">
    <text evidence="5">May play the central regulatory role in sporulation. It may be an element of the effector pathway responsible for the activation of sporulation genes in response to nutritional stress. Spo0A may act in concert with spo0H (a sigma factor) to control the expression of some genes that are critical to the sporulation process.</text>
</comment>
<comment type="catalytic activity">
    <reaction evidence="7">
        <text>[protein]-L-glutamate 5-O-methyl ester + H2O = L-glutamyl-[protein] + methanol + H(+)</text>
        <dbReference type="Rhea" id="RHEA:23236"/>
        <dbReference type="Rhea" id="RHEA-COMP:10208"/>
        <dbReference type="Rhea" id="RHEA-COMP:10311"/>
        <dbReference type="ChEBI" id="CHEBI:15377"/>
        <dbReference type="ChEBI" id="CHEBI:15378"/>
        <dbReference type="ChEBI" id="CHEBI:17790"/>
        <dbReference type="ChEBI" id="CHEBI:29973"/>
        <dbReference type="ChEBI" id="CHEBI:82795"/>
        <dbReference type="EC" id="3.1.1.61"/>
    </reaction>
</comment>
<evidence type="ECO:0000256" key="3">
    <source>
        <dbReference type="ARBA" id="ARBA00022500"/>
    </source>
</evidence>